<organism evidence="7 8">
    <name type="scientific">Sediminitomix flava</name>
    <dbReference type="NCBI Taxonomy" id="379075"/>
    <lineage>
        <taxon>Bacteria</taxon>
        <taxon>Pseudomonadati</taxon>
        <taxon>Bacteroidota</taxon>
        <taxon>Cytophagia</taxon>
        <taxon>Cytophagales</taxon>
        <taxon>Flammeovirgaceae</taxon>
        <taxon>Sediminitomix</taxon>
    </lineage>
</organism>
<dbReference type="Pfam" id="PF04241">
    <property type="entry name" value="DUF423"/>
    <property type="match status" value="1"/>
</dbReference>
<dbReference type="RefSeq" id="WP_109619523.1">
    <property type="nucleotide sequence ID" value="NZ_QGDO01000004.1"/>
</dbReference>
<accession>A0A315Z899</accession>
<proteinExistence type="inferred from homology"/>
<keyword evidence="8" id="KW-1185">Reference proteome</keyword>
<comment type="similarity">
    <text evidence="2">Belongs to the UPF0382 family.</text>
</comment>
<comment type="subcellular location">
    <subcellularLocation>
        <location evidence="1">Membrane</location>
        <topology evidence="1">Multi-pass membrane protein</topology>
    </subcellularLocation>
</comment>
<evidence type="ECO:0000256" key="2">
    <source>
        <dbReference type="ARBA" id="ARBA00009694"/>
    </source>
</evidence>
<dbReference type="OrthoDB" id="9802121at2"/>
<dbReference type="AlphaFoldDB" id="A0A315Z899"/>
<evidence type="ECO:0000256" key="4">
    <source>
        <dbReference type="ARBA" id="ARBA00022989"/>
    </source>
</evidence>
<keyword evidence="4 6" id="KW-1133">Transmembrane helix</keyword>
<evidence type="ECO:0000256" key="3">
    <source>
        <dbReference type="ARBA" id="ARBA00022692"/>
    </source>
</evidence>
<dbReference type="GO" id="GO:0005886">
    <property type="term" value="C:plasma membrane"/>
    <property type="evidence" value="ECO:0007669"/>
    <property type="project" value="TreeGrafter"/>
</dbReference>
<gene>
    <name evidence="7" type="ORF">BC781_10444</name>
</gene>
<dbReference type="PANTHER" id="PTHR43461:SF1">
    <property type="entry name" value="TRANSMEMBRANE PROTEIN 256"/>
    <property type="match status" value="1"/>
</dbReference>
<sequence length="124" mass="13488">MNKQQTLFLASILGALAVSIGAFGAHGLESTLVANGRVETFEVGTKYFFYHTIALFITGLLMKEKENAWFKRASILFTVGIIIFSGSLFTLSITNIRWLGAITPIGGVGFILGWLFLALGVNKK</sequence>
<dbReference type="PANTHER" id="PTHR43461">
    <property type="entry name" value="TRANSMEMBRANE PROTEIN 256"/>
    <property type="match status" value="1"/>
</dbReference>
<reference evidence="7 8" key="1">
    <citation type="submission" date="2018-03" db="EMBL/GenBank/DDBJ databases">
        <title>Genomic Encyclopedia of Archaeal and Bacterial Type Strains, Phase II (KMG-II): from individual species to whole genera.</title>
        <authorList>
            <person name="Goeker M."/>
        </authorList>
    </citation>
    <scope>NUCLEOTIDE SEQUENCE [LARGE SCALE GENOMIC DNA]</scope>
    <source>
        <strain evidence="7 8">DSM 28229</strain>
    </source>
</reference>
<comment type="caution">
    <text evidence="7">The sequence shown here is derived from an EMBL/GenBank/DDBJ whole genome shotgun (WGS) entry which is preliminary data.</text>
</comment>
<protein>
    <submittedName>
        <fullName evidence="7">Uncharacterized membrane protein YgdD (TMEM256/DUF423 family)</fullName>
    </submittedName>
</protein>
<evidence type="ECO:0000256" key="5">
    <source>
        <dbReference type="ARBA" id="ARBA00023136"/>
    </source>
</evidence>
<feature type="transmembrane region" description="Helical" evidence="6">
    <location>
        <begin position="74"/>
        <end position="93"/>
    </location>
</feature>
<dbReference type="InterPro" id="IPR006696">
    <property type="entry name" value="DUF423"/>
</dbReference>
<name>A0A315Z899_SEDFL</name>
<keyword evidence="5 6" id="KW-0472">Membrane</keyword>
<feature type="transmembrane region" description="Helical" evidence="6">
    <location>
        <begin position="43"/>
        <end position="62"/>
    </location>
</feature>
<evidence type="ECO:0000256" key="6">
    <source>
        <dbReference type="SAM" id="Phobius"/>
    </source>
</evidence>
<dbReference type="EMBL" id="QGDO01000004">
    <property type="protein sequence ID" value="PWJ40785.1"/>
    <property type="molecule type" value="Genomic_DNA"/>
</dbReference>
<evidence type="ECO:0000313" key="8">
    <source>
        <dbReference type="Proteomes" id="UP000245535"/>
    </source>
</evidence>
<feature type="transmembrane region" description="Helical" evidence="6">
    <location>
        <begin position="99"/>
        <end position="121"/>
    </location>
</feature>
<dbReference type="Proteomes" id="UP000245535">
    <property type="component" value="Unassembled WGS sequence"/>
</dbReference>
<evidence type="ECO:0000313" key="7">
    <source>
        <dbReference type="EMBL" id="PWJ40785.1"/>
    </source>
</evidence>
<evidence type="ECO:0000256" key="1">
    <source>
        <dbReference type="ARBA" id="ARBA00004141"/>
    </source>
</evidence>
<keyword evidence="3 6" id="KW-0812">Transmembrane</keyword>